<organism evidence="2 3">
    <name type="scientific">Symbiodinium microadriaticum</name>
    <name type="common">Dinoflagellate</name>
    <name type="synonym">Zooxanthella microadriatica</name>
    <dbReference type="NCBI Taxonomy" id="2951"/>
    <lineage>
        <taxon>Eukaryota</taxon>
        <taxon>Sar</taxon>
        <taxon>Alveolata</taxon>
        <taxon>Dinophyceae</taxon>
        <taxon>Suessiales</taxon>
        <taxon>Symbiodiniaceae</taxon>
        <taxon>Symbiodinium</taxon>
    </lineage>
</organism>
<protein>
    <submittedName>
        <fullName evidence="2">Uncharacterized protein</fullName>
    </submittedName>
</protein>
<keyword evidence="3" id="KW-1185">Reference proteome</keyword>
<dbReference type="Proteomes" id="UP000186817">
    <property type="component" value="Unassembled WGS sequence"/>
</dbReference>
<dbReference type="AlphaFoldDB" id="A0A1Q9BW06"/>
<evidence type="ECO:0000256" key="1">
    <source>
        <dbReference type="SAM" id="MobiDB-lite"/>
    </source>
</evidence>
<feature type="non-terminal residue" evidence="2">
    <location>
        <position position="600"/>
    </location>
</feature>
<comment type="caution">
    <text evidence="2">The sequence shown here is derived from an EMBL/GenBank/DDBJ whole genome shotgun (WGS) entry which is preliminary data.</text>
</comment>
<evidence type="ECO:0000313" key="3">
    <source>
        <dbReference type="Proteomes" id="UP000186817"/>
    </source>
</evidence>
<feature type="region of interest" description="Disordered" evidence="1">
    <location>
        <begin position="337"/>
        <end position="371"/>
    </location>
</feature>
<sequence>MMGNSMPTEESGAPRVPEQSGAPMMPEESGAPNVPEQSGTPMVPEESGTTSVPEGAVATVQDVGTASVPEGAGVAVGQERSESEADSVLGNSPSYADHVQGPGTPPSIPSLEPERFSPSPKEAAHPAEGFASGSIQPETADDEARGKWTAPDVPSAPAAQPAGLEDREPKRPRKGLPAGVRVELSPVPVPGEAEDRLLRELFRQEQERRIEEAMALGIHLRPGENEPRPLLSHYFGRPAAVEDMYDSLSQALTNRDRSFWTRVSLGQGASSRYLPGGSSSVYGLNRLERPEEMMAPTPFHPKLPAYPEPEPRPQLMVDASTITDNAADQWSEWLRSARQGRSRNTGRNTRSSMRTAPDVGGAGSAKSGHRSGHVKFTTVAGVKMSVKWLSERQPAAGKMWGVGCQICAYAATTAKSTTCRRRTSKSSTAWGRFEVNSVNSLSCWSIKQHVMQSCHKRAIHKWFACDRPEAQAVDFWETSREDELLLRGSPTAGLADGLAFHEDSRICTRFVLLGVRVLNETTTLESHDADCSEQIVASTQSMLQSICGGDDDLYDRTRRKIMVLCGDGCPGLQRSLRLRVHSLLPQGRNLHSAVVLAIIG</sequence>
<reference evidence="2 3" key="1">
    <citation type="submission" date="2016-02" db="EMBL/GenBank/DDBJ databases">
        <title>Genome analysis of coral dinoflagellate symbionts highlights evolutionary adaptations to a symbiotic lifestyle.</title>
        <authorList>
            <person name="Aranda M."/>
            <person name="Li Y."/>
            <person name="Liew Y.J."/>
            <person name="Baumgarten S."/>
            <person name="Simakov O."/>
            <person name="Wilson M."/>
            <person name="Piel J."/>
            <person name="Ashoor H."/>
            <person name="Bougouffa S."/>
            <person name="Bajic V.B."/>
            <person name="Ryu T."/>
            <person name="Ravasi T."/>
            <person name="Bayer T."/>
            <person name="Micklem G."/>
            <person name="Kim H."/>
            <person name="Bhak J."/>
            <person name="Lajeunesse T.C."/>
            <person name="Voolstra C.R."/>
        </authorList>
    </citation>
    <scope>NUCLEOTIDE SEQUENCE [LARGE SCALE GENOMIC DNA]</scope>
    <source>
        <strain evidence="2 3">CCMP2467</strain>
    </source>
</reference>
<proteinExistence type="predicted"/>
<feature type="compositionally biased region" description="Low complexity" evidence="1">
    <location>
        <begin position="342"/>
        <end position="355"/>
    </location>
</feature>
<dbReference type="OrthoDB" id="10311882at2759"/>
<gene>
    <name evidence="2" type="ORF">AK812_SmicGene45443</name>
</gene>
<dbReference type="EMBL" id="LSRX01003085">
    <property type="protein sequence ID" value="OLP74888.1"/>
    <property type="molecule type" value="Genomic_DNA"/>
</dbReference>
<name>A0A1Q9BW06_SYMMI</name>
<feature type="region of interest" description="Disordered" evidence="1">
    <location>
        <begin position="1"/>
        <end position="179"/>
    </location>
</feature>
<accession>A0A1Q9BW06</accession>
<evidence type="ECO:0000313" key="2">
    <source>
        <dbReference type="EMBL" id="OLP74888.1"/>
    </source>
</evidence>